<dbReference type="Gene3D" id="3.60.120.10">
    <property type="entry name" value="Anthranilate synthase"/>
    <property type="match status" value="1"/>
</dbReference>
<accession>A0A380FG22</accession>
<proteinExistence type="predicted"/>
<dbReference type="Proteomes" id="UP000255277">
    <property type="component" value="Unassembled WGS sequence"/>
</dbReference>
<organism evidence="2 3">
    <name type="scientific">Staphylococcus gallinarum</name>
    <dbReference type="NCBI Taxonomy" id="1293"/>
    <lineage>
        <taxon>Bacteria</taxon>
        <taxon>Bacillati</taxon>
        <taxon>Bacillota</taxon>
        <taxon>Bacilli</taxon>
        <taxon>Bacillales</taxon>
        <taxon>Staphylococcaceae</taxon>
        <taxon>Staphylococcus</taxon>
    </lineage>
</organism>
<dbReference type="SUPFAM" id="SSF56322">
    <property type="entry name" value="ADC synthase"/>
    <property type="match status" value="1"/>
</dbReference>
<dbReference type="AlphaFoldDB" id="A0A380FG22"/>
<protein>
    <submittedName>
        <fullName evidence="2">Menaquinone-specific isochorismate synthase</fullName>
    </submittedName>
</protein>
<dbReference type="Pfam" id="PF00425">
    <property type="entry name" value="Chorismate_bind"/>
    <property type="match status" value="1"/>
</dbReference>
<dbReference type="InterPro" id="IPR005801">
    <property type="entry name" value="ADC_synthase"/>
</dbReference>
<evidence type="ECO:0000259" key="1">
    <source>
        <dbReference type="Pfam" id="PF00425"/>
    </source>
</evidence>
<reference evidence="2 3" key="1">
    <citation type="submission" date="2018-06" db="EMBL/GenBank/DDBJ databases">
        <authorList>
            <consortium name="Pathogen Informatics"/>
            <person name="Doyle S."/>
        </authorList>
    </citation>
    <scope>NUCLEOTIDE SEQUENCE [LARGE SCALE GENOMIC DNA]</scope>
    <source>
        <strain evidence="2 3">NCTC12195</strain>
    </source>
</reference>
<dbReference type="EMBL" id="UHDK01000001">
    <property type="protein sequence ID" value="SUM32401.1"/>
    <property type="molecule type" value="Genomic_DNA"/>
</dbReference>
<dbReference type="GO" id="GO:0008909">
    <property type="term" value="F:isochorismate synthase activity"/>
    <property type="evidence" value="ECO:0007669"/>
    <property type="project" value="TreeGrafter"/>
</dbReference>
<feature type="domain" description="Chorismate-utilising enzyme C-terminal" evidence="1">
    <location>
        <begin position="1"/>
        <end position="32"/>
    </location>
</feature>
<sequence length="46" mass="5059">MLIKKNQATLYAGCGIVFDSDADSEVEETAVKFNPMMKALGVDDYE</sequence>
<evidence type="ECO:0000313" key="2">
    <source>
        <dbReference type="EMBL" id="SUM32401.1"/>
    </source>
</evidence>
<name>A0A380FG22_STAGA</name>
<dbReference type="PANTHER" id="PTHR42839">
    <property type="entry name" value="ISOCHORISMATE SYNTHASE ENTC"/>
    <property type="match status" value="1"/>
</dbReference>
<dbReference type="GO" id="GO:0009697">
    <property type="term" value="P:salicylic acid biosynthetic process"/>
    <property type="evidence" value="ECO:0007669"/>
    <property type="project" value="TreeGrafter"/>
</dbReference>
<dbReference type="InterPro" id="IPR015890">
    <property type="entry name" value="Chorismate_C"/>
</dbReference>
<gene>
    <name evidence="2" type="ORF">NCTC12195_01846</name>
</gene>
<dbReference type="PANTHER" id="PTHR42839:SF1">
    <property type="entry name" value="ISOCHORISMATE SYNTHASE MENF"/>
    <property type="match status" value="1"/>
</dbReference>
<evidence type="ECO:0000313" key="3">
    <source>
        <dbReference type="Proteomes" id="UP000255277"/>
    </source>
</evidence>